<dbReference type="Proteomes" id="UP000070319">
    <property type="component" value="Unassembled WGS sequence"/>
</dbReference>
<accession>A0A139LPI4</accession>
<comment type="caution">
    <text evidence="1">The sequence shown here is derived from an EMBL/GenBank/DDBJ whole genome shotgun (WGS) entry which is preliminary data.</text>
</comment>
<proteinExistence type="predicted"/>
<sequence length="139" mass="15570">MKQKEFFGVRKDSRKSLYVRKGDNGEILITKTEAGQLIEEKDTVHLDMQEARLLGIQLLKLATEPARRDGVSIKASDVVENITVYQKINPDDTFANTACIEVNEDEETEDYRANNGLSPNFSIEGEALEELIAVLAKIV</sequence>
<gene>
    <name evidence="1" type="ORF">HMPREF2531_01401</name>
</gene>
<name>A0A139LPI4_9BACE</name>
<dbReference type="EMBL" id="LTDF01000058">
    <property type="protein sequence ID" value="KXT53361.1"/>
    <property type="molecule type" value="Genomic_DNA"/>
</dbReference>
<evidence type="ECO:0000313" key="2">
    <source>
        <dbReference type="Proteomes" id="UP000070319"/>
    </source>
</evidence>
<reference evidence="1 2" key="1">
    <citation type="submission" date="2016-02" db="EMBL/GenBank/DDBJ databases">
        <authorList>
            <person name="Wen L."/>
            <person name="He K."/>
            <person name="Yang H."/>
        </authorList>
    </citation>
    <scope>NUCLEOTIDE SEQUENCE [LARGE SCALE GENOMIC DNA]</scope>
    <source>
        <strain evidence="1 2">KLE1704</strain>
    </source>
</reference>
<dbReference type="PATRIC" id="fig|329854.7.peg.1427"/>
<protein>
    <submittedName>
        <fullName evidence="1">Uncharacterized protein</fullName>
    </submittedName>
</protein>
<dbReference type="AlphaFoldDB" id="A0A139LPI4"/>
<organism evidence="1">
    <name type="scientific">Bacteroides intestinalis</name>
    <dbReference type="NCBI Taxonomy" id="329854"/>
    <lineage>
        <taxon>Bacteria</taxon>
        <taxon>Pseudomonadati</taxon>
        <taxon>Bacteroidota</taxon>
        <taxon>Bacteroidia</taxon>
        <taxon>Bacteroidales</taxon>
        <taxon>Bacteroidaceae</taxon>
        <taxon>Bacteroides</taxon>
    </lineage>
</organism>
<dbReference type="RefSeq" id="WP_061434927.1">
    <property type="nucleotide sequence ID" value="NZ_KQ968688.1"/>
</dbReference>
<evidence type="ECO:0000313" key="1">
    <source>
        <dbReference type="EMBL" id="KXT53361.1"/>
    </source>
</evidence>